<dbReference type="InterPro" id="IPR000717">
    <property type="entry name" value="PCI_dom"/>
</dbReference>
<dbReference type="InterPro" id="IPR045237">
    <property type="entry name" value="COPS7/eIF3m"/>
</dbReference>
<dbReference type="PANTHER" id="PTHR15350">
    <property type="entry name" value="COP9 SIGNALOSOME COMPLEX SUBUNIT 7/DENDRITIC CELL PROTEIN GA17"/>
    <property type="match status" value="1"/>
</dbReference>
<comment type="function">
    <text evidence="5">Component of the eukaryotic translation initiation factor 3 (eIF-3) complex, which is involved in protein synthesis of a specialized repertoire of mRNAs and, together with other initiation factors, stimulates binding of mRNA and methionyl-tRNAi to the 40S ribosome. The eIF-3 complex specifically targets and initiates translation of a subset of mRNAs involved in cell proliferation.</text>
</comment>
<organism evidence="7 8">
    <name type="scientific">Mytilus coruscus</name>
    <name type="common">Sea mussel</name>
    <dbReference type="NCBI Taxonomy" id="42192"/>
    <lineage>
        <taxon>Eukaryota</taxon>
        <taxon>Metazoa</taxon>
        <taxon>Spiralia</taxon>
        <taxon>Lophotrochozoa</taxon>
        <taxon>Mollusca</taxon>
        <taxon>Bivalvia</taxon>
        <taxon>Autobranchia</taxon>
        <taxon>Pteriomorphia</taxon>
        <taxon>Mytilida</taxon>
        <taxon>Mytiloidea</taxon>
        <taxon>Mytilidae</taxon>
        <taxon>Mytilinae</taxon>
        <taxon>Mytilus</taxon>
    </lineage>
</organism>
<evidence type="ECO:0000256" key="1">
    <source>
        <dbReference type="ARBA" id="ARBA00008482"/>
    </source>
</evidence>
<dbReference type="Pfam" id="PF01399">
    <property type="entry name" value="PCI"/>
    <property type="match status" value="1"/>
</dbReference>
<name>A0A6J8AL05_MYTCO</name>
<dbReference type="GO" id="GO:0016282">
    <property type="term" value="C:eukaryotic 43S preinitiation complex"/>
    <property type="evidence" value="ECO:0007669"/>
    <property type="project" value="UniProtKB-UniRule"/>
</dbReference>
<dbReference type="InterPro" id="IPR027528">
    <property type="entry name" value="eIF3m"/>
</dbReference>
<feature type="domain" description="PCI" evidence="6">
    <location>
        <begin position="180"/>
        <end position="342"/>
    </location>
</feature>
<keyword evidence="2 5" id="KW-0963">Cytoplasm</keyword>
<accession>A0A6J8AL05</accession>
<dbReference type="GO" id="GO:0071541">
    <property type="term" value="C:eukaryotic translation initiation factor 3 complex, eIF3m"/>
    <property type="evidence" value="ECO:0007669"/>
    <property type="project" value="UniProtKB-UniRule"/>
</dbReference>
<comment type="similarity">
    <text evidence="5">Belongs to the eIF-3 subunit M family.</text>
</comment>
<keyword evidence="3 5" id="KW-0396">Initiation factor</keyword>
<evidence type="ECO:0000256" key="2">
    <source>
        <dbReference type="ARBA" id="ARBA00022490"/>
    </source>
</evidence>
<proteinExistence type="inferred from homology"/>
<dbReference type="EMBL" id="CACVKT020001498">
    <property type="protein sequence ID" value="CAC5368697.1"/>
    <property type="molecule type" value="Genomic_DNA"/>
</dbReference>
<dbReference type="AlphaFoldDB" id="A0A6J8AL05"/>
<dbReference type="PANTHER" id="PTHR15350:SF2">
    <property type="entry name" value="EUKARYOTIC TRANSLATION INITIATION FACTOR 3 SUBUNIT M"/>
    <property type="match status" value="1"/>
</dbReference>
<evidence type="ECO:0000256" key="4">
    <source>
        <dbReference type="ARBA" id="ARBA00022917"/>
    </source>
</evidence>
<comment type="similarity">
    <text evidence="1">Belongs to the CSN7/EIF3M family. CSN7 subfamily.</text>
</comment>
<dbReference type="Proteomes" id="UP000507470">
    <property type="component" value="Unassembled WGS sequence"/>
</dbReference>
<keyword evidence="4 5" id="KW-0648">Protein biosynthesis</keyword>
<evidence type="ECO:0000313" key="7">
    <source>
        <dbReference type="EMBL" id="CAC5368697.1"/>
    </source>
</evidence>
<comment type="subcellular location">
    <subcellularLocation>
        <location evidence="5">Cytoplasm</location>
    </subcellularLocation>
</comment>
<protein>
    <recommendedName>
        <fullName evidence="5">Eukaryotic translation initiation factor 3 subunit M</fullName>
        <shortName evidence="5">eIF3m</shortName>
    </recommendedName>
</protein>
<sequence length="385" mass="44011">MSIPVFIDLPINEQVLELRGYLKEVGADISAEALEGNSLGDLRQIIEASKYLWENLNNDADLEMTLNSIISLVLVLPPDQIQEPVLQFCEAVAKSSSGDKRASLRIKLLSNLFSGLDEKSSSRADVYLCLVKLAHQTDLLYLVNTNLSSVKKWAKQWDISSTKYQNILRSLHDALLDTKTSEAATKVMIDLLGTYTEDNASQAKNDAHRCIVTHLADPNTFLMDHLLLLKPVKFLEGELIHDLLSIFVSGTITQYQQFYKTNTDFVKSLGLSHDQNLRKMRMLTFMQMSENKKELDYSVIQQELDLQESDIEEFIIDILRTKSVRVKIDQMQKKVVIHSSIHRQFGRQHWQMIQQSLLHWRDNLDLVQTSLKQLDMLHAQQVGAQ</sequence>
<dbReference type="SMART" id="SM00088">
    <property type="entry name" value="PINT"/>
    <property type="match status" value="1"/>
</dbReference>
<dbReference type="HAMAP" id="MF_03012">
    <property type="entry name" value="eIF3m"/>
    <property type="match status" value="1"/>
</dbReference>
<evidence type="ECO:0000256" key="5">
    <source>
        <dbReference type="HAMAP-Rule" id="MF_03012"/>
    </source>
</evidence>
<reference evidence="7 8" key="1">
    <citation type="submission" date="2020-06" db="EMBL/GenBank/DDBJ databases">
        <authorList>
            <person name="Li R."/>
            <person name="Bekaert M."/>
        </authorList>
    </citation>
    <scope>NUCLEOTIDE SEQUENCE [LARGE SCALE GENOMIC DNA]</scope>
    <source>
        <strain evidence="8">wild</strain>
    </source>
</reference>
<dbReference type="OrthoDB" id="10267031at2759"/>
<evidence type="ECO:0000256" key="3">
    <source>
        <dbReference type="ARBA" id="ARBA00022540"/>
    </source>
</evidence>
<dbReference type="GO" id="GO:0003743">
    <property type="term" value="F:translation initiation factor activity"/>
    <property type="evidence" value="ECO:0007669"/>
    <property type="project" value="UniProtKB-UniRule"/>
</dbReference>
<dbReference type="PROSITE" id="PS50250">
    <property type="entry name" value="PCI"/>
    <property type="match status" value="1"/>
</dbReference>
<dbReference type="GO" id="GO:0001732">
    <property type="term" value="P:formation of cytoplasmic translation initiation complex"/>
    <property type="evidence" value="ECO:0007669"/>
    <property type="project" value="UniProtKB-UniRule"/>
</dbReference>
<dbReference type="GO" id="GO:0033290">
    <property type="term" value="C:eukaryotic 48S preinitiation complex"/>
    <property type="evidence" value="ECO:0007669"/>
    <property type="project" value="UniProtKB-UniRule"/>
</dbReference>
<gene>
    <name evidence="7" type="ORF">MCOR_8172</name>
</gene>
<evidence type="ECO:0000259" key="6">
    <source>
        <dbReference type="PROSITE" id="PS50250"/>
    </source>
</evidence>
<comment type="subunit">
    <text evidence="5">Component of the eukaryotic translation initiation factor 3 (eIF-3) complex.</text>
</comment>
<evidence type="ECO:0000313" key="8">
    <source>
        <dbReference type="Proteomes" id="UP000507470"/>
    </source>
</evidence>
<keyword evidence="8" id="KW-1185">Reference proteome</keyword>